<keyword evidence="1" id="KW-0732">Signal</keyword>
<feature type="chain" id="PRO_5018572656" evidence="1">
    <location>
        <begin position="23"/>
        <end position="134"/>
    </location>
</feature>
<dbReference type="AlphaFoldDB" id="A0A3Q3K299"/>
<organism evidence="2 3">
    <name type="scientific">Monopterus albus</name>
    <name type="common">Swamp eel</name>
    <dbReference type="NCBI Taxonomy" id="43700"/>
    <lineage>
        <taxon>Eukaryota</taxon>
        <taxon>Metazoa</taxon>
        <taxon>Chordata</taxon>
        <taxon>Craniata</taxon>
        <taxon>Vertebrata</taxon>
        <taxon>Euteleostomi</taxon>
        <taxon>Actinopterygii</taxon>
        <taxon>Neopterygii</taxon>
        <taxon>Teleostei</taxon>
        <taxon>Neoteleostei</taxon>
        <taxon>Acanthomorphata</taxon>
        <taxon>Anabantaria</taxon>
        <taxon>Synbranchiformes</taxon>
        <taxon>Synbranchidae</taxon>
        <taxon>Monopterus</taxon>
    </lineage>
</organism>
<dbReference type="Gene3D" id="2.170.130.30">
    <property type="match status" value="1"/>
</dbReference>
<proteinExistence type="predicted"/>
<accession>A0A3Q3K299</accession>
<keyword evidence="3" id="KW-1185">Reference proteome</keyword>
<dbReference type="GO" id="GO:0031419">
    <property type="term" value="F:cobalamin binding"/>
    <property type="evidence" value="ECO:0007669"/>
    <property type="project" value="TreeGrafter"/>
</dbReference>
<reference evidence="2" key="1">
    <citation type="submission" date="2025-08" db="UniProtKB">
        <authorList>
            <consortium name="Ensembl"/>
        </authorList>
    </citation>
    <scope>IDENTIFICATION</scope>
</reference>
<name>A0A3Q3K299_MONAL</name>
<evidence type="ECO:0000313" key="3">
    <source>
        <dbReference type="Proteomes" id="UP000261600"/>
    </source>
</evidence>
<reference evidence="2" key="2">
    <citation type="submission" date="2025-09" db="UniProtKB">
        <authorList>
            <consortium name="Ensembl"/>
        </authorList>
    </citation>
    <scope>IDENTIFICATION</scope>
</reference>
<sequence>MKKMISVLSVAVLLLLLPGTLTQTLFPLNITVKNAVTDAPPQSYITQVAYRGILLGAMKRLMNSNANFNFTYTEDPNYGPFLQSVNGVAGNNDDHTYWKLEVKTADCKIKVPDVGIGCYIPNELETIILKFTTW</sequence>
<dbReference type="GO" id="GO:0015889">
    <property type="term" value="P:cobalamin transport"/>
    <property type="evidence" value="ECO:0007669"/>
    <property type="project" value="TreeGrafter"/>
</dbReference>
<protein>
    <submittedName>
        <fullName evidence="2">Uncharacterized protein</fullName>
    </submittedName>
</protein>
<evidence type="ECO:0000313" key="2">
    <source>
        <dbReference type="Ensembl" id="ENSMALP00000026890.1"/>
    </source>
</evidence>
<dbReference type="InterPro" id="IPR051588">
    <property type="entry name" value="Cobalamin_Transport"/>
</dbReference>
<dbReference type="PANTHER" id="PTHR10559:SF18">
    <property type="entry name" value="TRANSCOBALAMIN II"/>
    <property type="match status" value="1"/>
</dbReference>
<dbReference type="Ensembl" id="ENSMALT00000027386.1">
    <property type="protein sequence ID" value="ENSMALP00000026890.1"/>
    <property type="gene ID" value="ENSMALG00000018663.1"/>
</dbReference>
<dbReference type="PANTHER" id="PTHR10559">
    <property type="entry name" value="TRANSCOBALAMIN-1/GASTRIC INTRINSIC FACTOR"/>
    <property type="match status" value="1"/>
</dbReference>
<evidence type="ECO:0000256" key="1">
    <source>
        <dbReference type="SAM" id="SignalP"/>
    </source>
</evidence>
<dbReference type="Proteomes" id="UP000261600">
    <property type="component" value="Unplaced"/>
</dbReference>
<dbReference type="GO" id="GO:0005615">
    <property type="term" value="C:extracellular space"/>
    <property type="evidence" value="ECO:0007669"/>
    <property type="project" value="TreeGrafter"/>
</dbReference>
<feature type="signal peptide" evidence="1">
    <location>
        <begin position="1"/>
        <end position="22"/>
    </location>
</feature>